<proteinExistence type="predicted"/>
<feature type="transmembrane region" description="Helical" evidence="1">
    <location>
        <begin position="39"/>
        <end position="63"/>
    </location>
</feature>
<accession>A0A2G9Z9Q7</accession>
<gene>
    <name evidence="2" type="ORF">COX26_01790</name>
</gene>
<dbReference type="AlphaFoldDB" id="A0A2G9Z9Q7"/>
<keyword evidence="1" id="KW-0812">Transmembrane</keyword>
<name>A0A2G9Z9Q7_9BACT</name>
<dbReference type="EMBL" id="PCRZ01000030">
    <property type="protein sequence ID" value="PIP29887.1"/>
    <property type="molecule type" value="Genomic_DNA"/>
</dbReference>
<reference evidence="2 3" key="1">
    <citation type="submission" date="2017-09" db="EMBL/GenBank/DDBJ databases">
        <title>Depth-based differentiation of microbial function through sediment-hosted aquifers and enrichment of novel symbionts in the deep terrestrial subsurface.</title>
        <authorList>
            <person name="Probst A.J."/>
            <person name="Ladd B."/>
            <person name="Jarett J.K."/>
            <person name="Geller-Mcgrath D.E."/>
            <person name="Sieber C.M."/>
            <person name="Emerson J.B."/>
            <person name="Anantharaman K."/>
            <person name="Thomas B.C."/>
            <person name="Malmstrom R."/>
            <person name="Stieglmeier M."/>
            <person name="Klingl A."/>
            <person name="Woyke T."/>
            <person name="Ryan C.M."/>
            <person name="Banfield J.F."/>
        </authorList>
    </citation>
    <scope>NUCLEOTIDE SEQUENCE [LARGE SCALE GENOMIC DNA]</scope>
    <source>
        <strain evidence="2">CG23_combo_of_CG06-09_8_20_14_all_54_14</strain>
    </source>
</reference>
<protein>
    <submittedName>
        <fullName evidence="2">Uncharacterized protein</fullName>
    </submittedName>
</protein>
<comment type="caution">
    <text evidence="2">The sequence shown here is derived from an EMBL/GenBank/DDBJ whole genome shotgun (WGS) entry which is preliminary data.</text>
</comment>
<evidence type="ECO:0000313" key="3">
    <source>
        <dbReference type="Proteomes" id="UP000228812"/>
    </source>
</evidence>
<feature type="transmembrane region" description="Helical" evidence="1">
    <location>
        <begin position="69"/>
        <end position="89"/>
    </location>
</feature>
<keyword evidence="1" id="KW-0472">Membrane</keyword>
<organism evidence="2 3">
    <name type="scientific">Candidatus Jorgensenbacteria bacterium CG23_combo_of_CG06-09_8_20_14_all_54_14</name>
    <dbReference type="NCBI Taxonomy" id="1974595"/>
    <lineage>
        <taxon>Bacteria</taxon>
        <taxon>Candidatus Joergenseniibacteriota</taxon>
    </lineage>
</organism>
<sequence>MRYAAGIVWIVGVLALLMFLQFGRLFAWSGIAPNLALMFFFALGIARVPFPVFGAALGGFAIYSFLWAPFWMGEAAVAAAVALAGYFLARYLTGNRWIDMAFLAGAGTLTFAALGAFAVGFAVFSWSVLWETAYNVSVGLLMLALFPRHGKPLLV</sequence>
<feature type="transmembrane region" description="Helical" evidence="1">
    <location>
        <begin position="6"/>
        <end position="27"/>
    </location>
</feature>
<feature type="transmembrane region" description="Helical" evidence="1">
    <location>
        <begin position="101"/>
        <end position="122"/>
    </location>
</feature>
<evidence type="ECO:0000256" key="1">
    <source>
        <dbReference type="SAM" id="Phobius"/>
    </source>
</evidence>
<evidence type="ECO:0000313" key="2">
    <source>
        <dbReference type="EMBL" id="PIP29887.1"/>
    </source>
</evidence>
<keyword evidence="1" id="KW-1133">Transmembrane helix</keyword>
<dbReference type="Proteomes" id="UP000228812">
    <property type="component" value="Unassembled WGS sequence"/>
</dbReference>